<dbReference type="RefSeq" id="XP_002997868.1">
    <property type="nucleotide sequence ID" value="XM_002997822.1"/>
</dbReference>
<name>D0NXP3_PHYIT</name>
<dbReference type="HOGENOM" id="CLU_1771707_0_0_1"/>
<evidence type="ECO:0000313" key="3">
    <source>
        <dbReference type="Proteomes" id="UP000006643"/>
    </source>
</evidence>
<sequence>MAIVQAKRVKPDPTVEDTPHVKEREIPKWNCNQIRTKIRNFLATKELTRSAFLGLLHIEPTDFREFMRLTGGEVNSTYIGATIFFDRSGASNVVYRTAYVFFEKKRILEGKPKSVKRLANEDLQGPDGFPLDHSPNWHFIEKVLNGY</sequence>
<proteinExistence type="predicted"/>
<reference evidence="3" key="1">
    <citation type="journal article" date="2009" name="Nature">
        <title>Genome sequence and analysis of the Irish potato famine pathogen Phytophthora infestans.</title>
        <authorList>
            <consortium name="The Broad Institute Genome Sequencing Platform"/>
            <person name="Haas B.J."/>
            <person name="Kamoun S."/>
            <person name="Zody M.C."/>
            <person name="Jiang R.H."/>
            <person name="Handsaker R.E."/>
            <person name="Cano L.M."/>
            <person name="Grabherr M."/>
            <person name="Kodira C.D."/>
            <person name="Raffaele S."/>
            <person name="Torto-Alalibo T."/>
            <person name="Bozkurt T.O."/>
            <person name="Ah-Fong A.M."/>
            <person name="Alvarado L."/>
            <person name="Anderson V.L."/>
            <person name="Armstrong M.R."/>
            <person name="Avrova A."/>
            <person name="Baxter L."/>
            <person name="Beynon J."/>
            <person name="Boevink P.C."/>
            <person name="Bollmann S.R."/>
            <person name="Bos J.I."/>
            <person name="Bulone V."/>
            <person name="Cai G."/>
            <person name="Cakir C."/>
            <person name="Carrington J.C."/>
            <person name="Chawner M."/>
            <person name="Conti L."/>
            <person name="Costanzo S."/>
            <person name="Ewan R."/>
            <person name="Fahlgren N."/>
            <person name="Fischbach M.A."/>
            <person name="Fugelstad J."/>
            <person name="Gilroy E.M."/>
            <person name="Gnerre S."/>
            <person name="Green P.J."/>
            <person name="Grenville-Briggs L.J."/>
            <person name="Griffith J."/>
            <person name="Grunwald N.J."/>
            <person name="Horn K."/>
            <person name="Horner N.R."/>
            <person name="Hu C.H."/>
            <person name="Huitema E."/>
            <person name="Jeong D.H."/>
            <person name="Jones A.M."/>
            <person name="Jones J.D."/>
            <person name="Jones R.W."/>
            <person name="Karlsson E.K."/>
            <person name="Kunjeti S.G."/>
            <person name="Lamour K."/>
            <person name="Liu Z."/>
            <person name="Ma L."/>
            <person name="Maclean D."/>
            <person name="Chibucos M.C."/>
            <person name="McDonald H."/>
            <person name="McWalters J."/>
            <person name="Meijer H.J."/>
            <person name="Morgan W."/>
            <person name="Morris P.F."/>
            <person name="Munro C.A."/>
            <person name="O'Neill K."/>
            <person name="Ospina-Giraldo M."/>
            <person name="Pinzon A."/>
            <person name="Pritchard L."/>
            <person name="Ramsahoye B."/>
            <person name="Ren Q."/>
            <person name="Restrepo S."/>
            <person name="Roy S."/>
            <person name="Sadanandom A."/>
            <person name="Savidor A."/>
            <person name="Schornack S."/>
            <person name="Schwartz D.C."/>
            <person name="Schumann U.D."/>
            <person name="Schwessinger B."/>
            <person name="Seyer L."/>
            <person name="Sharpe T."/>
            <person name="Silvar C."/>
            <person name="Song J."/>
            <person name="Studholme D.J."/>
            <person name="Sykes S."/>
            <person name="Thines M."/>
            <person name="van de Vondervoort P.J."/>
            <person name="Phuntumart V."/>
            <person name="Wawra S."/>
            <person name="Weide R."/>
            <person name="Win J."/>
            <person name="Young C."/>
            <person name="Zhou S."/>
            <person name="Fry W."/>
            <person name="Meyers B.C."/>
            <person name="van West P."/>
            <person name="Ristaino J."/>
            <person name="Govers F."/>
            <person name="Birch P.R."/>
            <person name="Whisson S.C."/>
            <person name="Judelson H.S."/>
            <person name="Nusbaum C."/>
        </authorList>
    </citation>
    <scope>NUCLEOTIDE SEQUENCE [LARGE SCALE GENOMIC DNA]</scope>
    <source>
        <strain evidence="3">T30-4</strain>
    </source>
</reference>
<dbReference type="InParanoid" id="D0NXP3"/>
<gene>
    <name evidence="2" type="ORF">PITG_18241</name>
</gene>
<dbReference type="PANTHER" id="PTHR42339:SF1">
    <property type="entry name" value="HISTONE H1"/>
    <property type="match status" value="1"/>
</dbReference>
<evidence type="ECO:0000259" key="1">
    <source>
        <dbReference type="Pfam" id="PF24852"/>
    </source>
</evidence>
<dbReference type="OrthoDB" id="2592504at2759"/>
<dbReference type="GeneID" id="9463573"/>
<keyword evidence="3" id="KW-1185">Reference proteome</keyword>
<dbReference type="STRING" id="403677.D0NXP3"/>
<dbReference type="EMBL" id="DS028183">
    <property type="protein sequence ID" value="EEY67843.1"/>
    <property type="molecule type" value="Genomic_DNA"/>
</dbReference>
<protein>
    <recommendedName>
        <fullName evidence="1">DUF7726 domain-containing protein</fullName>
    </recommendedName>
</protein>
<dbReference type="Pfam" id="PF24852">
    <property type="entry name" value="DUF7726"/>
    <property type="match status" value="1"/>
</dbReference>
<dbReference type="VEuPathDB" id="FungiDB:PITG_18241"/>
<evidence type="ECO:0000313" key="2">
    <source>
        <dbReference type="EMBL" id="EEY67843.1"/>
    </source>
</evidence>
<dbReference type="KEGG" id="pif:PITG_18241"/>
<dbReference type="InterPro" id="IPR056143">
    <property type="entry name" value="DUF7726"/>
</dbReference>
<organism evidence="2 3">
    <name type="scientific">Phytophthora infestans (strain T30-4)</name>
    <name type="common">Potato late blight agent</name>
    <dbReference type="NCBI Taxonomy" id="403677"/>
    <lineage>
        <taxon>Eukaryota</taxon>
        <taxon>Sar</taxon>
        <taxon>Stramenopiles</taxon>
        <taxon>Oomycota</taxon>
        <taxon>Peronosporomycetes</taxon>
        <taxon>Peronosporales</taxon>
        <taxon>Peronosporaceae</taxon>
        <taxon>Phytophthora</taxon>
    </lineage>
</organism>
<feature type="domain" description="DUF7726" evidence="1">
    <location>
        <begin position="28"/>
        <end position="87"/>
    </location>
</feature>
<dbReference type="Proteomes" id="UP000006643">
    <property type="component" value="Unassembled WGS sequence"/>
</dbReference>
<dbReference type="AlphaFoldDB" id="D0NXP3"/>
<accession>D0NXP3</accession>
<dbReference type="PANTHER" id="PTHR42339">
    <property type="entry name" value="HISTONE H1"/>
    <property type="match status" value="1"/>
</dbReference>